<dbReference type="Proteomes" id="UP000549394">
    <property type="component" value="Unassembled WGS sequence"/>
</dbReference>
<accession>A0A7I8VCA8</accession>
<evidence type="ECO:0000256" key="1">
    <source>
        <dbReference type="SAM" id="MobiDB-lite"/>
    </source>
</evidence>
<feature type="compositionally biased region" description="Basic and acidic residues" evidence="1">
    <location>
        <begin position="137"/>
        <end position="156"/>
    </location>
</feature>
<keyword evidence="3" id="KW-1185">Reference proteome</keyword>
<dbReference type="EMBL" id="CAJFCJ010000003">
    <property type="protein sequence ID" value="CAD5112880.1"/>
    <property type="molecule type" value="Genomic_DNA"/>
</dbReference>
<dbReference type="AlphaFoldDB" id="A0A7I8VCA8"/>
<evidence type="ECO:0000313" key="2">
    <source>
        <dbReference type="EMBL" id="CAD5112880.1"/>
    </source>
</evidence>
<sequence length="458" mass="51666">MPGAPGQPPTPTLHPRTRPEANEWALKMRKTNDWFRHDGGNVEERKRLPRKLQSEKAHEIADKARGMADEWFTHNANGSAVKPRKSRCPSAESLRNSKMNGESSKWFKFDENKNYHTPRAKHRLTESSAFEIKEKAKGQSDQWYKHEHKNPEEVFTKHRSPSKACKDNLDKMRASSDWYVHGDKVNQVVHYEKHRLTDVNAEDYLQRNKHGSVSQWFTHDHDDDIDEQPYNSSFSKGNIDSEDWFNHENAPKSIPKSKRQVSEMDSVLKQDGKSDPFYKEYVSRVKPEAREWAERNVKGLMEKLIVHDPEANPAPPAAARVVKPEAKKTYEMSKGVMSSLLEGHPSQAIKKNNVGRSVKPEAADTAEKHAGGGMRKVFANRPATPGRNGGAARAIPPEARDWAERNKGTVGQVLNQSTDFTLAGKPAPKLASNSGRQIAMKHRGTAGPLIFSQPVSVQ</sequence>
<protein>
    <submittedName>
        <fullName evidence="2">DgyrCDS2091</fullName>
    </submittedName>
</protein>
<feature type="compositionally biased region" description="Pro residues" evidence="1">
    <location>
        <begin position="1"/>
        <end position="12"/>
    </location>
</feature>
<organism evidence="2 3">
    <name type="scientific">Dimorphilus gyrociliatus</name>
    <dbReference type="NCBI Taxonomy" id="2664684"/>
    <lineage>
        <taxon>Eukaryota</taxon>
        <taxon>Metazoa</taxon>
        <taxon>Spiralia</taxon>
        <taxon>Lophotrochozoa</taxon>
        <taxon>Annelida</taxon>
        <taxon>Polychaeta</taxon>
        <taxon>Polychaeta incertae sedis</taxon>
        <taxon>Dinophilidae</taxon>
        <taxon>Dimorphilus</taxon>
    </lineage>
</organism>
<dbReference type="OrthoDB" id="6110468at2759"/>
<feature type="region of interest" description="Disordered" evidence="1">
    <location>
        <begin position="35"/>
        <end position="56"/>
    </location>
</feature>
<feature type="region of interest" description="Disordered" evidence="1">
    <location>
        <begin position="137"/>
        <end position="165"/>
    </location>
</feature>
<comment type="caution">
    <text evidence="2">The sequence shown here is derived from an EMBL/GenBank/DDBJ whole genome shotgun (WGS) entry which is preliminary data.</text>
</comment>
<evidence type="ECO:0000313" key="3">
    <source>
        <dbReference type="Proteomes" id="UP000549394"/>
    </source>
</evidence>
<feature type="region of interest" description="Disordered" evidence="1">
    <location>
        <begin position="1"/>
        <end position="22"/>
    </location>
</feature>
<gene>
    <name evidence="2" type="ORF">DGYR_LOCUS1947</name>
</gene>
<feature type="region of interest" description="Disordered" evidence="1">
    <location>
        <begin position="74"/>
        <end position="100"/>
    </location>
</feature>
<name>A0A7I8VCA8_9ANNE</name>
<proteinExistence type="predicted"/>
<reference evidence="2 3" key="1">
    <citation type="submission" date="2020-08" db="EMBL/GenBank/DDBJ databases">
        <authorList>
            <person name="Hejnol A."/>
        </authorList>
    </citation>
    <scope>NUCLEOTIDE SEQUENCE [LARGE SCALE GENOMIC DNA]</scope>
</reference>